<sequence length="209" mass="23398">MEFLAQCNARKAKESNPACKLEVKRRTDDHPPQIMVTFVNGVEEVFDATSTPAQTIRTMILEKGRYLETEQMFLEAGEKWPVIIPEEEIHQHAPGTKPRKAEEKKTCQHSNPSFAKFLLRRRHYPISAANLPTDTIVASPSVKCSSTRNGVIVEATKAARSSDPVRMGSSAAEAMTGRSKAVATVAVRWWRLWQQGRSEKFFSPSGRCP</sequence>
<evidence type="ECO:0000256" key="8">
    <source>
        <dbReference type="ARBA" id="ARBA00042721"/>
    </source>
</evidence>
<dbReference type="PANTHER" id="PTHR33618:SF1">
    <property type="entry name" value="LARGE RIBOSOMAL SUBUNIT PROTEIN ML53"/>
    <property type="match status" value="1"/>
</dbReference>
<dbReference type="InterPro" id="IPR019716">
    <property type="entry name" value="Ribosomal_mL53"/>
</dbReference>
<protein>
    <recommendedName>
        <fullName evidence="7">Large ribosomal subunit protein mL53</fullName>
    </recommendedName>
    <alternativeName>
        <fullName evidence="8">39S ribosomal protein L53, mitochondrial</fullName>
    </alternativeName>
</protein>
<evidence type="ECO:0000256" key="2">
    <source>
        <dbReference type="ARBA" id="ARBA00005557"/>
    </source>
</evidence>
<evidence type="ECO:0000313" key="10">
    <source>
        <dbReference type="Proteomes" id="UP001168877"/>
    </source>
</evidence>
<evidence type="ECO:0000256" key="1">
    <source>
        <dbReference type="ARBA" id="ARBA00004173"/>
    </source>
</evidence>
<dbReference type="EMBL" id="JAUESC010000380">
    <property type="protein sequence ID" value="KAK0591580.1"/>
    <property type="molecule type" value="Genomic_DNA"/>
</dbReference>
<dbReference type="InterPro" id="IPR052473">
    <property type="entry name" value="mtLSU_mL53"/>
</dbReference>
<evidence type="ECO:0000256" key="7">
    <source>
        <dbReference type="ARBA" id="ARBA00035180"/>
    </source>
</evidence>
<evidence type="ECO:0000256" key="3">
    <source>
        <dbReference type="ARBA" id="ARBA00022946"/>
    </source>
</evidence>
<comment type="caution">
    <text evidence="9">The sequence shown here is derived from an EMBL/GenBank/DDBJ whole genome shotgun (WGS) entry which is preliminary data.</text>
</comment>
<gene>
    <name evidence="9" type="ORF">LWI29_004407</name>
</gene>
<keyword evidence="4" id="KW-0689">Ribosomal protein</keyword>
<accession>A0AA39VSM6</accession>
<organism evidence="9 10">
    <name type="scientific">Acer saccharum</name>
    <name type="common">Sugar maple</name>
    <dbReference type="NCBI Taxonomy" id="4024"/>
    <lineage>
        <taxon>Eukaryota</taxon>
        <taxon>Viridiplantae</taxon>
        <taxon>Streptophyta</taxon>
        <taxon>Embryophyta</taxon>
        <taxon>Tracheophyta</taxon>
        <taxon>Spermatophyta</taxon>
        <taxon>Magnoliopsida</taxon>
        <taxon>eudicotyledons</taxon>
        <taxon>Gunneridae</taxon>
        <taxon>Pentapetalae</taxon>
        <taxon>rosids</taxon>
        <taxon>malvids</taxon>
        <taxon>Sapindales</taxon>
        <taxon>Sapindaceae</taxon>
        <taxon>Hippocastanoideae</taxon>
        <taxon>Acereae</taxon>
        <taxon>Acer</taxon>
    </lineage>
</organism>
<keyword evidence="10" id="KW-1185">Reference proteome</keyword>
<keyword evidence="3" id="KW-0809">Transit peptide</keyword>
<name>A0AA39VSM6_ACESA</name>
<evidence type="ECO:0000313" key="9">
    <source>
        <dbReference type="EMBL" id="KAK0591580.1"/>
    </source>
</evidence>
<evidence type="ECO:0000256" key="6">
    <source>
        <dbReference type="ARBA" id="ARBA00023274"/>
    </source>
</evidence>
<comment type="subcellular location">
    <subcellularLocation>
        <location evidence="1">Mitochondrion</location>
    </subcellularLocation>
</comment>
<dbReference type="GO" id="GO:0005762">
    <property type="term" value="C:mitochondrial large ribosomal subunit"/>
    <property type="evidence" value="ECO:0007669"/>
    <property type="project" value="TreeGrafter"/>
</dbReference>
<evidence type="ECO:0000256" key="5">
    <source>
        <dbReference type="ARBA" id="ARBA00023128"/>
    </source>
</evidence>
<keyword evidence="6" id="KW-0687">Ribonucleoprotein</keyword>
<proteinExistence type="inferred from homology"/>
<dbReference type="AlphaFoldDB" id="A0AA39VSM6"/>
<dbReference type="Gene3D" id="3.40.30.10">
    <property type="entry name" value="Glutaredoxin"/>
    <property type="match status" value="1"/>
</dbReference>
<keyword evidence="5" id="KW-0496">Mitochondrion</keyword>
<reference evidence="9" key="1">
    <citation type="journal article" date="2022" name="Plant J.">
        <title>Strategies of tolerance reflected in two North American maple genomes.</title>
        <authorList>
            <person name="McEvoy S.L."/>
            <person name="Sezen U.U."/>
            <person name="Trouern-Trend A."/>
            <person name="McMahon S.M."/>
            <person name="Schaberg P.G."/>
            <person name="Yang J."/>
            <person name="Wegrzyn J.L."/>
            <person name="Swenson N.G."/>
        </authorList>
    </citation>
    <scope>NUCLEOTIDE SEQUENCE</scope>
    <source>
        <strain evidence="9">NS2018</strain>
    </source>
</reference>
<dbReference type="PANTHER" id="PTHR33618">
    <property type="entry name" value="39S RIBOSOMAL PROTEIN L53, MITOCHONDRIAL"/>
    <property type="match status" value="1"/>
</dbReference>
<dbReference type="Proteomes" id="UP001168877">
    <property type="component" value="Unassembled WGS sequence"/>
</dbReference>
<evidence type="ECO:0000256" key="4">
    <source>
        <dbReference type="ARBA" id="ARBA00022980"/>
    </source>
</evidence>
<comment type="similarity">
    <text evidence="2">Belongs to the mitochondrion-specific ribosomal protein mL53 family.</text>
</comment>
<reference evidence="9" key="2">
    <citation type="submission" date="2023-06" db="EMBL/GenBank/DDBJ databases">
        <authorList>
            <person name="Swenson N.G."/>
            <person name="Wegrzyn J.L."/>
            <person name="Mcevoy S.L."/>
        </authorList>
    </citation>
    <scope>NUCLEOTIDE SEQUENCE</scope>
    <source>
        <strain evidence="9">NS2018</strain>
        <tissue evidence="9">Leaf</tissue>
    </source>
</reference>
<dbReference type="Pfam" id="PF10780">
    <property type="entry name" value="MRP_L53"/>
    <property type="match status" value="1"/>
</dbReference>